<dbReference type="PANTHER" id="PTHR48079">
    <property type="entry name" value="PROTEIN YEEZ"/>
    <property type="match status" value="1"/>
</dbReference>
<organism evidence="2 3">
    <name type="scientific">Cyberlindnera fabianii</name>
    <name type="common">Yeast</name>
    <name type="synonym">Hansenula fabianii</name>
    <dbReference type="NCBI Taxonomy" id="36022"/>
    <lineage>
        <taxon>Eukaryota</taxon>
        <taxon>Fungi</taxon>
        <taxon>Dikarya</taxon>
        <taxon>Ascomycota</taxon>
        <taxon>Saccharomycotina</taxon>
        <taxon>Saccharomycetes</taxon>
        <taxon>Phaffomycetales</taxon>
        <taxon>Phaffomycetaceae</taxon>
        <taxon>Cyberlindnera</taxon>
    </lineage>
</organism>
<dbReference type="Proteomes" id="UP000189513">
    <property type="component" value="Unassembled WGS sequence"/>
</dbReference>
<dbReference type="OMA" id="HTAFDHD"/>
<protein>
    <submittedName>
        <fullName evidence="2">Sterol-4-alpha-carboxylate 3-dehydrogenase, decarboxylating</fullName>
    </submittedName>
</protein>
<dbReference type="GO" id="GO:0004029">
    <property type="term" value="F:aldehyde dehydrogenase (NAD+) activity"/>
    <property type="evidence" value="ECO:0007669"/>
    <property type="project" value="TreeGrafter"/>
</dbReference>
<comment type="caution">
    <text evidence="2">The sequence shown here is derived from an EMBL/GenBank/DDBJ whole genome shotgun (WGS) entry which is preliminary data.</text>
</comment>
<dbReference type="InterPro" id="IPR036291">
    <property type="entry name" value="NAD(P)-bd_dom_sf"/>
</dbReference>
<dbReference type="Pfam" id="PF01370">
    <property type="entry name" value="Epimerase"/>
    <property type="match status" value="1"/>
</dbReference>
<accession>A0A1V2LCI8</accession>
<dbReference type="Gene3D" id="3.40.50.720">
    <property type="entry name" value="NAD(P)-binding Rossmann-like Domain"/>
    <property type="match status" value="1"/>
</dbReference>
<dbReference type="EMBL" id="MPUK01000001">
    <property type="protein sequence ID" value="ONH69510.1"/>
    <property type="molecule type" value="Genomic_DNA"/>
</dbReference>
<dbReference type="CDD" id="cd05262">
    <property type="entry name" value="SDR_a7"/>
    <property type="match status" value="1"/>
</dbReference>
<gene>
    <name evidence="2" type="ORF">BON22_0089</name>
</gene>
<proteinExistence type="predicted"/>
<keyword evidence="3" id="KW-1185">Reference proteome</keyword>
<dbReference type="AlphaFoldDB" id="A0A1V2LCI8"/>
<evidence type="ECO:0000313" key="2">
    <source>
        <dbReference type="EMBL" id="ONH69510.1"/>
    </source>
</evidence>
<dbReference type="GO" id="GO:0005737">
    <property type="term" value="C:cytoplasm"/>
    <property type="evidence" value="ECO:0007669"/>
    <property type="project" value="TreeGrafter"/>
</dbReference>
<dbReference type="STRING" id="36022.A0A1V2LCI8"/>
<evidence type="ECO:0000259" key="1">
    <source>
        <dbReference type="Pfam" id="PF01370"/>
    </source>
</evidence>
<dbReference type="SUPFAM" id="SSF51735">
    <property type="entry name" value="NAD(P)-binding Rossmann-fold domains"/>
    <property type="match status" value="1"/>
</dbReference>
<dbReference type="InterPro" id="IPR001509">
    <property type="entry name" value="Epimerase_deHydtase"/>
</dbReference>
<evidence type="ECO:0000313" key="3">
    <source>
        <dbReference type="Proteomes" id="UP000189513"/>
    </source>
</evidence>
<dbReference type="PANTHER" id="PTHR48079:SF9">
    <property type="entry name" value="PUTATIVE-RELATED"/>
    <property type="match status" value="1"/>
</dbReference>
<sequence>MAKYFVTGASGFIGSSLVKDLVSHGHKVLGLARSDASAAKVEANGGEVVRGELTDLDILKKAAGASDGVIHLGFIHDFSNMPHSLEVDLKAMHAISEVLEGTGKPLVYTQALLGIAAPPGQPARDETFRSLDIPQWAIGRATNEAFVLGLKDKGIRSMSVRLPPTVHGKDDRAFVSFLINRAKAKGFAGYPGEGNNIWPSAHKDDVATLYRLAVEKGEANSVFHAIAEFVPTKKLAEFIGKNLAVDVKSVPEDQFADYFGFLSRLIAINSTTTSKITKKTLGWDPKGKSLEEDILTTYKATSSMF</sequence>
<feature type="domain" description="NAD-dependent epimerase/dehydratase" evidence="1">
    <location>
        <begin position="5"/>
        <end position="220"/>
    </location>
</feature>
<dbReference type="InterPro" id="IPR051783">
    <property type="entry name" value="NAD(P)-dependent_oxidoreduct"/>
</dbReference>
<dbReference type="VEuPathDB" id="FungiDB:BON22_0089"/>
<reference evidence="3" key="1">
    <citation type="journal article" date="2017" name="Genome Announc.">
        <title>Genome sequences of Cyberlindnera fabianii 65, Pichia kudriavzevii 129, and Saccharomyces cerevisiae 131 isolated from fermented masau fruits in Zimbabwe.</title>
        <authorList>
            <person name="van Rijswijck I.M.H."/>
            <person name="Derks M.F.L."/>
            <person name="Abee T."/>
            <person name="de Ridder D."/>
            <person name="Smid E.J."/>
        </authorList>
    </citation>
    <scope>NUCLEOTIDE SEQUENCE [LARGE SCALE GENOMIC DNA]</scope>
    <source>
        <strain evidence="3">65</strain>
    </source>
</reference>
<name>A0A1V2LCI8_CYBFA</name>